<accession>A0A8J7JEF3</accession>
<organism evidence="1 2">
    <name type="scientific">Geomesophilobacter sediminis</name>
    <dbReference type="NCBI Taxonomy" id="2798584"/>
    <lineage>
        <taxon>Bacteria</taxon>
        <taxon>Pseudomonadati</taxon>
        <taxon>Thermodesulfobacteriota</taxon>
        <taxon>Desulfuromonadia</taxon>
        <taxon>Geobacterales</taxon>
        <taxon>Geobacteraceae</taxon>
        <taxon>Geomesophilobacter</taxon>
    </lineage>
</organism>
<dbReference type="EMBL" id="JAEMHM010000005">
    <property type="protein sequence ID" value="MBJ6724419.1"/>
    <property type="molecule type" value="Genomic_DNA"/>
</dbReference>
<dbReference type="Proteomes" id="UP000636888">
    <property type="component" value="Unassembled WGS sequence"/>
</dbReference>
<gene>
    <name evidence="1" type="ORF">JFN93_06845</name>
</gene>
<evidence type="ECO:0000313" key="1">
    <source>
        <dbReference type="EMBL" id="MBJ6724419.1"/>
    </source>
</evidence>
<sequence length="69" mass="7604">MVVLVRCLDDTIALALESRLDDLKEAGLIAAVLRDGSWVEVVQRRCTCSAPIRRRERITATVASCCAPF</sequence>
<dbReference type="AlphaFoldDB" id="A0A8J7JEF3"/>
<dbReference type="RefSeq" id="WP_199383269.1">
    <property type="nucleotide sequence ID" value="NZ_JAEMHM010000005.1"/>
</dbReference>
<name>A0A8J7JEF3_9BACT</name>
<reference evidence="1" key="1">
    <citation type="submission" date="2020-12" db="EMBL/GenBank/DDBJ databases">
        <title>Geomonas sp. Red875, isolated from river sediment.</title>
        <authorList>
            <person name="Xu Z."/>
            <person name="Zhang Z."/>
            <person name="Masuda Y."/>
            <person name="Itoh H."/>
            <person name="Senoo K."/>
        </authorList>
    </citation>
    <scope>NUCLEOTIDE SEQUENCE</scope>
    <source>
        <strain evidence="1">Red875</strain>
    </source>
</reference>
<protein>
    <submittedName>
        <fullName evidence="1">Uncharacterized protein</fullName>
    </submittedName>
</protein>
<proteinExistence type="predicted"/>
<dbReference type="InterPro" id="IPR054686">
    <property type="entry name" value="GSU3473-like"/>
</dbReference>
<keyword evidence="2" id="KW-1185">Reference proteome</keyword>
<dbReference type="NCBIfam" id="NF045719">
    <property type="entry name" value="GSU3473_fam"/>
    <property type="match status" value="1"/>
</dbReference>
<comment type="caution">
    <text evidence="1">The sequence shown here is derived from an EMBL/GenBank/DDBJ whole genome shotgun (WGS) entry which is preliminary data.</text>
</comment>
<evidence type="ECO:0000313" key="2">
    <source>
        <dbReference type="Proteomes" id="UP000636888"/>
    </source>
</evidence>